<feature type="domain" description="Response regulatory" evidence="2">
    <location>
        <begin position="2"/>
        <end position="116"/>
    </location>
</feature>
<dbReference type="EMBL" id="WWNE01000004">
    <property type="protein sequence ID" value="NBG65320.1"/>
    <property type="molecule type" value="Genomic_DNA"/>
</dbReference>
<dbReference type="SUPFAM" id="SSF52172">
    <property type="entry name" value="CheY-like"/>
    <property type="match status" value="1"/>
</dbReference>
<dbReference type="InterPro" id="IPR007492">
    <property type="entry name" value="LytTR_DNA-bd_dom"/>
</dbReference>
<dbReference type="Pfam" id="PF00072">
    <property type="entry name" value="Response_reg"/>
    <property type="match status" value="1"/>
</dbReference>
<dbReference type="InterPro" id="IPR011006">
    <property type="entry name" value="CheY-like_superfamily"/>
</dbReference>
<evidence type="ECO:0000256" key="1">
    <source>
        <dbReference type="PROSITE-ProRule" id="PRU00169"/>
    </source>
</evidence>
<dbReference type="InterPro" id="IPR001789">
    <property type="entry name" value="Sig_transdc_resp-reg_receiver"/>
</dbReference>
<dbReference type="PROSITE" id="PS50930">
    <property type="entry name" value="HTH_LYTTR"/>
    <property type="match status" value="1"/>
</dbReference>
<sequence>MNVIIIENEKETRESLSKLLRLFCTNVNIVGVTDNPFEGLKIIQNSDPDLIFLDEEILQSSGALLDLKASKKKFYVVLLTLENQSCEIPGEEARVFEYLVKPIDPIALEKCVKDIRTLFKRQLCPDYVNTKKGRKGEDERIGIPTSKGTLFVSLEQIVFLRANNNYTEIILETGKPLLVSKSLKSFERLLESASFMRVHQSYMINLEKVVELQRTDGGALVLSNNDKVPISRAHKVEIKNRLEEMWKIV</sequence>
<reference evidence="4 5" key="1">
    <citation type="submission" date="2019-12" db="EMBL/GenBank/DDBJ databases">
        <authorList>
            <person name="Zhao J."/>
        </authorList>
    </citation>
    <scope>NUCLEOTIDE SEQUENCE [LARGE SCALE GENOMIC DNA]</scope>
    <source>
        <strain evidence="4 5">S-15</strain>
    </source>
</reference>
<comment type="caution">
    <text evidence="4">The sequence shown here is derived from an EMBL/GenBank/DDBJ whole genome shotgun (WGS) entry which is preliminary data.</text>
</comment>
<dbReference type="RefSeq" id="WP_160632273.1">
    <property type="nucleotide sequence ID" value="NZ_WWNE01000004.1"/>
</dbReference>
<gene>
    <name evidence="4" type="ORF">GQN54_04285</name>
</gene>
<evidence type="ECO:0000313" key="4">
    <source>
        <dbReference type="EMBL" id="NBG65320.1"/>
    </source>
</evidence>
<dbReference type="GO" id="GO:0000156">
    <property type="term" value="F:phosphorelay response regulator activity"/>
    <property type="evidence" value="ECO:0007669"/>
    <property type="project" value="InterPro"/>
</dbReference>
<dbReference type="AlphaFoldDB" id="A0A6N9NJE7"/>
<proteinExistence type="predicted"/>
<dbReference type="PANTHER" id="PTHR37299:SF1">
    <property type="entry name" value="STAGE 0 SPORULATION PROTEIN A HOMOLOG"/>
    <property type="match status" value="1"/>
</dbReference>
<dbReference type="Gene3D" id="3.40.50.2300">
    <property type="match status" value="1"/>
</dbReference>
<evidence type="ECO:0000259" key="2">
    <source>
        <dbReference type="PROSITE" id="PS50110"/>
    </source>
</evidence>
<dbReference type="Pfam" id="PF04397">
    <property type="entry name" value="LytTR"/>
    <property type="match status" value="1"/>
</dbReference>
<name>A0A6N9NJE7_9FLAO</name>
<organism evidence="4 5">
    <name type="scientific">Acidiluteibacter ferrifornacis</name>
    <dbReference type="NCBI Taxonomy" id="2692424"/>
    <lineage>
        <taxon>Bacteria</taxon>
        <taxon>Pseudomonadati</taxon>
        <taxon>Bacteroidota</taxon>
        <taxon>Flavobacteriia</taxon>
        <taxon>Flavobacteriales</taxon>
        <taxon>Cryomorphaceae</taxon>
        <taxon>Acidiluteibacter</taxon>
    </lineage>
</organism>
<evidence type="ECO:0000259" key="3">
    <source>
        <dbReference type="PROSITE" id="PS50930"/>
    </source>
</evidence>
<keyword evidence="5" id="KW-1185">Reference proteome</keyword>
<feature type="modified residue" description="4-aspartylphosphate" evidence="1">
    <location>
        <position position="54"/>
    </location>
</feature>
<feature type="domain" description="HTH LytTR-type" evidence="3">
    <location>
        <begin position="141"/>
        <end position="244"/>
    </location>
</feature>
<dbReference type="GO" id="GO:0003677">
    <property type="term" value="F:DNA binding"/>
    <property type="evidence" value="ECO:0007669"/>
    <property type="project" value="InterPro"/>
</dbReference>
<accession>A0A6N9NJE7</accession>
<dbReference type="PROSITE" id="PS50110">
    <property type="entry name" value="RESPONSE_REGULATORY"/>
    <property type="match status" value="1"/>
</dbReference>
<dbReference type="InterPro" id="IPR046947">
    <property type="entry name" value="LytR-like"/>
</dbReference>
<evidence type="ECO:0000313" key="5">
    <source>
        <dbReference type="Proteomes" id="UP000470771"/>
    </source>
</evidence>
<dbReference type="SMART" id="SM00850">
    <property type="entry name" value="LytTR"/>
    <property type="match status" value="1"/>
</dbReference>
<dbReference type="Gene3D" id="2.40.50.1020">
    <property type="entry name" value="LytTr DNA-binding domain"/>
    <property type="match status" value="1"/>
</dbReference>
<keyword evidence="1" id="KW-0597">Phosphoprotein</keyword>
<dbReference type="PANTHER" id="PTHR37299">
    <property type="entry name" value="TRANSCRIPTIONAL REGULATOR-RELATED"/>
    <property type="match status" value="1"/>
</dbReference>
<protein>
    <submittedName>
        <fullName evidence="4">Response regulator</fullName>
    </submittedName>
</protein>
<dbReference type="Proteomes" id="UP000470771">
    <property type="component" value="Unassembled WGS sequence"/>
</dbReference>
<dbReference type="SMART" id="SM00448">
    <property type="entry name" value="REC"/>
    <property type="match status" value="1"/>
</dbReference>